<feature type="compositionally biased region" description="Polar residues" evidence="1">
    <location>
        <begin position="444"/>
        <end position="472"/>
    </location>
</feature>
<organism evidence="4">
    <name type="scientific">Daucus carota subsp. sativus</name>
    <name type="common">Carrot</name>
    <dbReference type="NCBI Taxonomy" id="79200"/>
    <lineage>
        <taxon>Eukaryota</taxon>
        <taxon>Viridiplantae</taxon>
        <taxon>Streptophyta</taxon>
        <taxon>Embryophyta</taxon>
        <taxon>Tracheophyta</taxon>
        <taxon>Spermatophyta</taxon>
        <taxon>Magnoliopsida</taxon>
        <taxon>eudicotyledons</taxon>
        <taxon>Gunneridae</taxon>
        <taxon>Pentapetalae</taxon>
        <taxon>asterids</taxon>
        <taxon>campanulids</taxon>
        <taxon>Apiales</taxon>
        <taxon>Apiaceae</taxon>
        <taxon>Apioideae</taxon>
        <taxon>Scandiceae</taxon>
        <taxon>Daucinae</taxon>
        <taxon>Daucus</taxon>
        <taxon>Daucus sect. Daucus</taxon>
    </lineage>
</organism>
<feature type="region of interest" description="Disordered" evidence="1">
    <location>
        <begin position="511"/>
        <end position="532"/>
    </location>
</feature>
<feature type="domain" description="DUF7046" evidence="2">
    <location>
        <begin position="651"/>
        <end position="740"/>
    </location>
</feature>
<evidence type="ECO:0000313" key="4">
    <source>
        <dbReference type="EMBL" id="KZN00873.1"/>
    </source>
</evidence>
<reference evidence="4" key="1">
    <citation type="journal article" date="2016" name="Nat. Genet.">
        <title>A high-quality carrot genome assembly provides new insights into carotenoid accumulation and asterid genome evolution.</title>
        <authorList>
            <person name="Iorizzo M."/>
            <person name="Ellison S."/>
            <person name="Senalik D."/>
            <person name="Zeng P."/>
            <person name="Satapoomin P."/>
            <person name="Huang J."/>
            <person name="Bowman M."/>
            <person name="Iovene M."/>
            <person name="Sanseverino W."/>
            <person name="Cavagnaro P."/>
            <person name="Yildiz M."/>
            <person name="Macko-Podgorni A."/>
            <person name="Moranska E."/>
            <person name="Grzebelus E."/>
            <person name="Grzebelus D."/>
            <person name="Ashrafi H."/>
            <person name="Zheng Z."/>
            <person name="Cheng S."/>
            <person name="Spooner D."/>
            <person name="Van Deynze A."/>
            <person name="Simon P."/>
        </authorList>
    </citation>
    <scope>NUCLEOTIDE SEQUENCE [LARGE SCALE GENOMIC DNA]</scope>
    <source>
        <tissue evidence="4">Leaf</tissue>
    </source>
</reference>
<dbReference type="OMA" id="EPSGWKQ"/>
<comment type="caution">
    <text evidence="4">The sequence shown here is derived from an EMBL/GenBank/DDBJ whole genome shotgun (WGS) entry which is preliminary data.</text>
</comment>
<dbReference type="Pfam" id="PF23080">
    <property type="entry name" value="DUF7046"/>
    <property type="match status" value="1"/>
</dbReference>
<feature type="compositionally biased region" description="Polar residues" evidence="1">
    <location>
        <begin position="104"/>
        <end position="121"/>
    </location>
</feature>
<proteinExistence type="predicted"/>
<gene>
    <name evidence="4" type="ORF">DCAR_009627</name>
</gene>
<dbReference type="EMBL" id="LNRQ01000003">
    <property type="protein sequence ID" value="KZN00873.1"/>
    <property type="molecule type" value="Genomic_DNA"/>
</dbReference>
<sequence>MENGASDLAYKFAGLGINNNETSSDAALFQVMKAVEAAEATIKQQVEENNRLRSELLRKHHEIEKYKVADWTPQNPLLVDNWDGHAHGYPGIDRSNYRLANPTGVASSLNSSSAHGPSGTSGLRKEVTHNINNPVMHEYGENHFDSNKISEAQSTFPTGQTELPNGAISQRSSPSTTSISPRRYQLEGDFDRGRLMTMADIGDPGSSLKQELVVKARENDAEISQLRKHLAEYSVKEVQLHNENYVLEKRIAYMRMAFDQQQQELVDAASKAISYRQDIIEENIRLSYALQEAQQERSTFVSSLVPVIAEYFSPPPVADAQNIVSNLKVIFKHLQEQLIITESKLKESQYQIAPWHSDTNLTNFAQSPSHSLLQNELGMVPQPVYSKEELAPSGPLKDRNWDLSGDQESILNGGVAKNLETDEFGRYSALSRRNPASQVGPEQLTVSPSDSLPRNSEMTSNRQVKFSDTVSSIEMDDPDMEGQQIGRDPSANWSSRNSPYAADDHITSYSPYLPPVLEEPSSSFSEAADDDPLPAVEGLQISGEPYPGQELQASGFSINGTTSCNFEWVRHLEDGSVNYIDGAKQPTYLVSADDVDNYLAIEVQPMDDRKRKGELVKVFANDNRKIACDPEMHNIIRRNLQAGQASYRISQSVGYLDMWESAILVVKKEGFNIKGTGSSTSLVTEKFSSATSVVVPCGHPTEFSIISGGVEYHLQAENSPEDITGARDTIVLTLRLFIVRLD</sequence>
<dbReference type="PANTHER" id="PTHR31149:SF10">
    <property type="entry name" value="OS05G0100900 PROTEIN"/>
    <property type="match status" value="1"/>
</dbReference>
<dbReference type="InterPro" id="IPR055474">
    <property type="entry name" value="DUF7046"/>
</dbReference>
<dbReference type="GO" id="GO:0005886">
    <property type="term" value="C:plasma membrane"/>
    <property type="evidence" value="ECO:0007669"/>
    <property type="project" value="TreeGrafter"/>
</dbReference>
<evidence type="ECO:0000259" key="3">
    <source>
        <dbReference type="Pfam" id="PF23197"/>
    </source>
</evidence>
<dbReference type="Gene3D" id="2.60.40.2700">
    <property type="match status" value="1"/>
</dbReference>
<name>A0A162AGV2_DAUCS</name>
<feature type="region of interest" description="Disordered" evidence="1">
    <location>
        <begin position="103"/>
        <end position="125"/>
    </location>
</feature>
<feature type="region of interest" description="Disordered" evidence="1">
    <location>
        <begin position="432"/>
        <end position="499"/>
    </location>
</feature>
<dbReference type="Pfam" id="PF23197">
    <property type="entry name" value="IG_AIR9"/>
    <property type="match status" value="1"/>
</dbReference>
<evidence type="ECO:0000256" key="1">
    <source>
        <dbReference type="SAM" id="MobiDB-lite"/>
    </source>
</evidence>
<dbReference type="Gramene" id="KZN00873">
    <property type="protein sequence ID" value="KZN00873"/>
    <property type="gene ID" value="DCAR_009627"/>
</dbReference>
<evidence type="ECO:0000259" key="2">
    <source>
        <dbReference type="Pfam" id="PF23080"/>
    </source>
</evidence>
<feature type="compositionally biased region" description="Low complexity" evidence="1">
    <location>
        <begin position="168"/>
        <end position="182"/>
    </location>
</feature>
<feature type="region of interest" description="Disordered" evidence="1">
    <location>
        <begin position="156"/>
        <end position="185"/>
    </location>
</feature>
<dbReference type="STRING" id="79200.A0A162AGV2"/>
<dbReference type="AlphaFoldDB" id="A0A162AGV2"/>
<dbReference type="PANTHER" id="PTHR31149">
    <property type="entry name" value="EXPRESSED PROTEIN"/>
    <property type="match status" value="1"/>
</dbReference>
<feature type="domain" description="AIR9-like A9" evidence="3">
    <location>
        <begin position="536"/>
        <end position="618"/>
    </location>
</feature>
<protein>
    <submittedName>
        <fullName evidence="4">Uncharacterized protein</fullName>
    </submittedName>
</protein>
<dbReference type="FunFam" id="2.60.40.2700:FF:000001">
    <property type="entry name" value="Transmembrane protein"/>
    <property type="match status" value="1"/>
</dbReference>
<accession>A0A162AGV2</accession>
<dbReference type="InterPro" id="IPR056284">
    <property type="entry name" value="AIR9-like_A9"/>
</dbReference>